<reference evidence="1" key="1">
    <citation type="submission" date="2021-01" db="EMBL/GenBank/DDBJ databases">
        <authorList>
            <person name="Corre E."/>
            <person name="Pelletier E."/>
            <person name="Niang G."/>
            <person name="Scheremetjew M."/>
            <person name="Finn R."/>
            <person name="Kale V."/>
            <person name="Holt S."/>
            <person name="Cochrane G."/>
            <person name="Meng A."/>
            <person name="Brown T."/>
            <person name="Cohen L."/>
        </authorList>
    </citation>
    <scope>NUCLEOTIDE SEQUENCE</scope>
    <source>
        <strain evidence="1">308</strain>
    </source>
</reference>
<dbReference type="InterPro" id="IPR016187">
    <property type="entry name" value="CTDL_fold"/>
</dbReference>
<dbReference type="AlphaFoldDB" id="A0A7S1B3G8"/>
<dbReference type="CDD" id="cd00037">
    <property type="entry name" value="CLECT"/>
    <property type="match status" value="1"/>
</dbReference>
<dbReference type="Gene3D" id="3.10.100.10">
    <property type="entry name" value="Mannose-Binding Protein A, subunit A"/>
    <property type="match status" value="1"/>
</dbReference>
<sequence>MNAIEFDERGQYVYKNKIDTLNAFVGNYYGPCLSTLSEENTIFSDHWTILPACEDISCVMEGYMYDTDLEECVAFETDHVNNLVEEYCSLQITTPQALAPCKSELQVGDILYPGQFLCNESSNEVEAVAFGLSAIGQIGWFFKNDLSTPIRILEGQASDPDDIVLITTQEGLDNIPRSSDDLIGENDCRFLSSSSAPVRNSYNRETSTCITPDCNIRLDDDGSVVITDGTFVDYVLRLHNIRNGNNIYMYANENLNWEEHTRRAAGWGGHIVSIEDNDESAFLKNFLQNFGYPDVFIGYYMNSINPITWTWTVLKESGTNINRSCEDETSSLLRRATYMRSTDECHFATQQSRLMPAVYKKALNGLAYNVPQFRPMLDGNCLRQDGLHPSTSRVLLQSGNIQSNICLDLCSSPSTSDYTGCEIINDQEDAGCYAHTERVVGADGSSNSKCFIRSLGPELPGFCIKQNNRRPKLKTFLGGVSDYNYLKQKCIHECIRHEGYTGCEVVWNGREAGCYVHTEFVVQHKEKSNHFCWIR</sequence>
<dbReference type="InterPro" id="IPR016186">
    <property type="entry name" value="C-type_lectin-like/link_sf"/>
</dbReference>
<proteinExistence type="predicted"/>
<accession>A0A7S1B3G8</accession>
<evidence type="ECO:0000313" key="1">
    <source>
        <dbReference type="EMBL" id="CAD8873572.1"/>
    </source>
</evidence>
<name>A0A7S1B3G8_9STRA</name>
<gene>
    <name evidence="1" type="ORF">CHYS00102_LOCUS730</name>
</gene>
<organism evidence="1">
    <name type="scientific">Corethron hystrix</name>
    <dbReference type="NCBI Taxonomy" id="216773"/>
    <lineage>
        <taxon>Eukaryota</taxon>
        <taxon>Sar</taxon>
        <taxon>Stramenopiles</taxon>
        <taxon>Ochrophyta</taxon>
        <taxon>Bacillariophyta</taxon>
        <taxon>Coscinodiscophyceae</taxon>
        <taxon>Corethrophycidae</taxon>
        <taxon>Corethrales</taxon>
        <taxon>Corethraceae</taxon>
        <taxon>Corethron</taxon>
    </lineage>
</organism>
<dbReference type="EMBL" id="HBFR01001143">
    <property type="protein sequence ID" value="CAD8873572.1"/>
    <property type="molecule type" value="Transcribed_RNA"/>
</dbReference>
<dbReference type="SUPFAM" id="SSF56436">
    <property type="entry name" value="C-type lectin-like"/>
    <property type="match status" value="1"/>
</dbReference>
<protein>
    <submittedName>
        <fullName evidence="1">Uncharacterized protein</fullName>
    </submittedName>
</protein>